<accession>A0AAI9XMT3</accession>
<keyword evidence="2" id="KW-1185">Reference proteome</keyword>
<sequence>MPALRVKRNDFLSPRSKFGMSDFVPLPPRRHEAMLHFPSIQSRDSFIDRLHSTPFSRVMILGAGIREEF</sequence>
<proteinExistence type="predicted"/>
<protein>
    <submittedName>
        <fullName evidence="1">Uncharacterized protein</fullName>
    </submittedName>
</protein>
<gene>
    <name evidence="1" type="ORF">CMEL01_04426</name>
</gene>
<reference evidence="1 2" key="1">
    <citation type="submission" date="2016-10" db="EMBL/GenBank/DDBJ databases">
        <title>The genome sequence of Colletotrichum fioriniae PJ7.</title>
        <authorList>
            <person name="Baroncelli R."/>
        </authorList>
    </citation>
    <scope>NUCLEOTIDE SEQUENCE [LARGE SCALE GENOMIC DNA]</scope>
    <source>
        <strain evidence="1">Col 31</strain>
    </source>
</reference>
<name>A0AAI9XMT3_9PEZI</name>
<dbReference type="AlphaFoldDB" id="A0AAI9XMT3"/>
<dbReference type="EMBL" id="MLGG01000024">
    <property type="protein sequence ID" value="KAK1455666.1"/>
    <property type="molecule type" value="Genomic_DNA"/>
</dbReference>
<organism evidence="1 2">
    <name type="scientific">Colletotrichum melonis</name>
    <dbReference type="NCBI Taxonomy" id="1209925"/>
    <lineage>
        <taxon>Eukaryota</taxon>
        <taxon>Fungi</taxon>
        <taxon>Dikarya</taxon>
        <taxon>Ascomycota</taxon>
        <taxon>Pezizomycotina</taxon>
        <taxon>Sordariomycetes</taxon>
        <taxon>Hypocreomycetidae</taxon>
        <taxon>Glomerellales</taxon>
        <taxon>Glomerellaceae</taxon>
        <taxon>Colletotrichum</taxon>
        <taxon>Colletotrichum acutatum species complex</taxon>
    </lineage>
</organism>
<evidence type="ECO:0000313" key="1">
    <source>
        <dbReference type="EMBL" id="KAK1455666.1"/>
    </source>
</evidence>
<comment type="caution">
    <text evidence="1">The sequence shown here is derived from an EMBL/GenBank/DDBJ whole genome shotgun (WGS) entry which is preliminary data.</text>
</comment>
<dbReference type="Proteomes" id="UP001239795">
    <property type="component" value="Unassembled WGS sequence"/>
</dbReference>
<evidence type="ECO:0000313" key="2">
    <source>
        <dbReference type="Proteomes" id="UP001239795"/>
    </source>
</evidence>